<gene>
    <name evidence="1" type="ORF">SAMN02745752_00734</name>
</gene>
<name>A0A1K1V2R3_9GAMM</name>
<dbReference type="InterPro" id="IPR007434">
    <property type="entry name" value="FemAB-like"/>
</dbReference>
<dbReference type="InterPro" id="IPR016181">
    <property type="entry name" value="Acyl_CoA_acyltransferase"/>
</dbReference>
<proteinExistence type="predicted"/>
<dbReference type="PANTHER" id="PTHR47017">
    <property type="entry name" value="ACYL-COA"/>
    <property type="match status" value="1"/>
</dbReference>
<evidence type="ECO:0008006" key="3">
    <source>
        <dbReference type="Google" id="ProtNLM"/>
    </source>
</evidence>
<accession>A0A1K1V2R3</accession>
<dbReference type="RefSeq" id="WP_245770383.1">
    <property type="nucleotide sequence ID" value="NZ_FPJW01000002.1"/>
</dbReference>
<reference evidence="1 2" key="1">
    <citation type="submission" date="2016-11" db="EMBL/GenBank/DDBJ databases">
        <authorList>
            <person name="Jaros S."/>
            <person name="Januszkiewicz K."/>
            <person name="Wedrychowicz H."/>
        </authorList>
    </citation>
    <scope>NUCLEOTIDE SEQUENCE [LARGE SCALE GENOMIC DNA]</scope>
    <source>
        <strain evidence="1 2">DSM 21637</strain>
    </source>
</reference>
<keyword evidence="2" id="KW-1185">Reference proteome</keyword>
<dbReference type="Gene3D" id="3.40.630.30">
    <property type="match status" value="1"/>
</dbReference>
<evidence type="ECO:0000313" key="2">
    <source>
        <dbReference type="Proteomes" id="UP000182350"/>
    </source>
</evidence>
<dbReference type="SUPFAM" id="SSF55729">
    <property type="entry name" value="Acyl-CoA N-acyltransferases (Nat)"/>
    <property type="match status" value="1"/>
</dbReference>
<dbReference type="STRING" id="1122209.SAMN02745752_00734"/>
<organism evidence="1 2">
    <name type="scientific">Marinospirillum alkaliphilum DSM 21637</name>
    <dbReference type="NCBI Taxonomy" id="1122209"/>
    <lineage>
        <taxon>Bacteria</taxon>
        <taxon>Pseudomonadati</taxon>
        <taxon>Pseudomonadota</taxon>
        <taxon>Gammaproteobacteria</taxon>
        <taxon>Oceanospirillales</taxon>
        <taxon>Oceanospirillaceae</taxon>
        <taxon>Marinospirillum</taxon>
    </lineage>
</organism>
<protein>
    <recommendedName>
        <fullName evidence="3">GNAT family N-acetyltransferase</fullName>
    </recommendedName>
</protein>
<sequence>MNPLKPETLQGRWLDGMQAVPAADWNALLPDSAYPFLRHELLLALEQSGSVSAATGWQPQHWTAWQEGRLVAALPLYRKFHSRGEYVFDFQWAEAYRHFADSIADDPLSGPAGQDYYPKLLSAVPFTPAQGPRLLLADGISTEAVLKVLQEALQQEFDAGLSGWHLLFAEVSQVKPLRQHWPQLLERHACQFHWFNRGYADFDDFLAGMTSKRRKEIRRERRKVAEQGLVLKRVVGAAITAAQLQVFYHCYQMTYALRGQRGYLTLAFFEQLLMTLPEQLMLVLAEHQGRTVAAALFFQDATTLYGRYWGALVEADCLHFEACYYQGIEYAIAQGLQRFDPGTQGEHKIARGFEPVITHSLHWLPKASFAAAVADFLERERPMVAAYREDATGLLPFRSSPDSITG</sequence>
<dbReference type="Proteomes" id="UP000182350">
    <property type="component" value="Unassembled WGS sequence"/>
</dbReference>
<dbReference type="PANTHER" id="PTHR47017:SF1">
    <property type="entry name" value="ACYL-COA"/>
    <property type="match status" value="1"/>
</dbReference>
<dbReference type="AlphaFoldDB" id="A0A1K1V2R3"/>
<dbReference type="Pfam" id="PF04339">
    <property type="entry name" value="FemAB_like"/>
    <property type="match status" value="1"/>
</dbReference>
<evidence type="ECO:0000313" key="1">
    <source>
        <dbReference type="EMBL" id="SFX19076.1"/>
    </source>
</evidence>
<dbReference type="EMBL" id="FPJW01000002">
    <property type="protein sequence ID" value="SFX19076.1"/>
    <property type="molecule type" value="Genomic_DNA"/>
</dbReference>